<proteinExistence type="predicted"/>
<feature type="transmembrane region" description="Helical" evidence="1">
    <location>
        <begin position="180"/>
        <end position="200"/>
    </location>
</feature>
<reference evidence="2 3" key="1">
    <citation type="journal article" date="2010" name="Stand. Genomic Sci.">
        <title>Complete genome sequence of Spirosoma linguale type strain (1).</title>
        <authorList>
            <person name="Lail K."/>
            <person name="Sikorski J."/>
            <person name="Saunders E."/>
            <person name="Lapidus A."/>
            <person name="Glavina Del Rio T."/>
            <person name="Copeland A."/>
            <person name="Tice H."/>
            <person name="Cheng J.-F."/>
            <person name="Lucas S."/>
            <person name="Nolan M."/>
            <person name="Bruce D."/>
            <person name="Goodwin L."/>
            <person name="Pitluck S."/>
            <person name="Ivanova N."/>
            <person name="Mavromatis K."/>
            <person name="Ovchinnikova G."/>
            <person name="Pati A."/>
            <person name="Chen A."/>
            <person name="Palaniappan K."/>
            <person name="Land M."/>
            <person name="Hauser L."/>
            <person name="Chang Y.-J."/>
            <person name="Jeffries C.D."/>
            <person name="Chain P."/>
            <person name="Brettin T."/>
            <person name="Detter J.C."/>
            <person name="Schuetze A."/>
            <person name="Rohde M."/>
            <person name="Tindall B.J."/>
            <person name="Goeker M."/>
            <person name="Bristow J."/>
            <person name="Eisen J.A."/>
            <person name="Markowitz V."/>
            <person name="Hugenholtz P."/>
            <person name="Kyrpides N.C."/>
            <person name="Klenk H.-P."/>
            <person name="Chen F."/>
        </authorList>
    </citation>
    <scope>NUCLEOTIDE SEQUENCE [LARGE SCALE GENOMIC DNA]</scope>
    <source>
        <strain evidence="3">ATCC 33905 / DSM 74 / LMG 10896 / Claus 1</strain>
    </source>
</reference>
<keyword evidence="3" id="KW-1185">Reference proteome</keyword>
<name>D2QP48_SPILD</name>
<feature type="transmembrane region" description="Helical" evidence="1">
    <location>
        <begin position="147"/>
        <end position="168"/>
    </location>
</feature>
<keyword evidence="1" id="KW-0812">Transmembrane</keyword>
<protein>
    <submittedName>
        <fullName evidence="2">Uncharacterized protein</fullName>
    </submittedName>
</protein>
<evidence type="ECO:0000313" key="2">
    <source>
        <dbReference type="EMBL" id="ADB37654.1"/>
    </source>
</evidence>
<feature type="transmembrane region" description="Helical" evidence="1">
    <location>
        <begin position="237"/>
        <end position="258"/>
    </location>
</feature>
<dbReference type="EMBL" id="CP001769">
    <property type="protein sequence ID" value="ADB37654.1"/>
    <property type="molecule type" value="Genomic_DNA"/>
</dbReference>
<dbReference type="STRING" id="504472.Slin_1606"/>
<dbReference type="KEGG" id="sli:Slin_1606"/>
<evidence type="ECO:0000313" key="3">
    <source>
        <dbReference type="Proteomes" id="UP000002028"/>
    </source>
</evidence>
<dbReference type="Proteomes" id="UP000002028">
    <property type="component" value="Chromosome"/>
</dbReference>
<feature type="transmembrane region" description="Helical" evidence="1">
    <location>
        <begin position="212"/>
        <end position="231"/>
    </location>
</feature>
<dbReference type="HOGENOM" id="CLU_060106_0_0_10"/>
<sequence>MTVLQHIRQLFARNSLSLRPGGVSADTVHMPVIPDAIPLLPTGADSLRPFPMQIHTQEPLPDWLADEDALRDEGVLFGLSNTRPDEKIAQIRAFFVRQTAPLDESIDEQSEKIGELNLFIEQRENRILALQDQLTDLKNSQPKDHNLIRTVVSLVLSVGVCISNFYLIDETLRPAFPNRWIALGIFLAGMFNLFGRTSLFYEEGTRVSVRRLLAEIGLPVAASVFVLTQALQTQPVGQAVALFVFVLLLFLLAGNLLLSNLSTLQTDLKINRANRLLALNSVQKIPAWQAEIDKLNREVDAIRTQKWPIVTALSHTQAQRTRLNTQRDELVNLFLSEFELARSLRNRLTEQQRKSMMNYE</sequence>
<organism evidence="2 3">
    <name type="scientific">Spirosoma linguale (strain ATCC 33905 / DSM 74 / LMG 10896 / Claus 1)</name>
    <dbReference type="NCBI Taxonomy" id="504472"/>
    <lineage>
        <taxon>Bacteria</taxon>
        <taxon>Pseudomonadati</taxon>
        <taxon>Bacteroidota</taxon>
        <taxon>Cytophagia</taxon>
        <taxon>Cytophagales</taxon>
        <taxon>Cytophagaceae</taxon>
        <taxon>Spirosoma</taxon>
    </lineage>
</organism>
<accession>D2QP48</accession>
<evidence type="ECO:0000256" key="1">
    <source>
        <dbReference type="SAM" id="Phobius"/>
    </source>
</evidence>
<keyword evidence="1" id="KW-0472">Membrane</keyword>
<dbReference type="AlphaFoldDB" id="D2QP48"/>
<gene>
    <name evidence="2" type="ordered locus">Slin_1606</name>
</gene>
<dbReference type="eggNOG" id="ENOG502Z7XT">
    <property type="taxonomic scope" value="Bacteria"/>
</dbReference>
<keyword evidence="1" id="KW-1133">Transmembrane helix</keyword>